<keyword evidence="1" id="KW-0805">Transcription regulation</keyword>
<sequence length="332" mass="37370">MATIKEIAQKSGYSSATVSRFLNDDPTFSISEKAQQRIMRVANELNYHHEDNAKSSQYQIAVLFSVDPQKELEDSYFSSIRKNIIAAGKTADMEVQFYRHVQDIPKNIDGLIALGPFTREDIQLMKKLTANTVFTDVNPDPHAFNSVQPNYESMVHVAIDSFRRSGVTSIGLIGGKFWHADFPDDPRTTYFESYMRELGLFDARFVLIAEEFSVHCGYQMGLKLVGLMDQQPLPKGFIVASDPLAVGVLQAFNENKVTVPVDTAIISVNDIDIAKYVSPPLTTFRIDTTEIGRSIINTLRDGILFPTQSKREIRLDCELIQRKSFVAKRTEA</sequence>
<dbReference type="SMART" id="SM00354">
    <property type="entry name" value="HTH_LACI"/>
    <property type="match status" value="1"/>
</dbReference>
<proteinExistence type="predicted"/>
<dbReference type="InterPro" id="IPR000843">
    <property type="entry name" value="HTH_LacI"/>
</dbReference>
<evidence type="ECO:0000313" key="5">
    <source>
        <dbReference type="EMBL" id="MFC6259441.1"/>
    </source>
</evidence>
<evidence type="ECO:0000256" key="2">
    <source>
        <dbReference type="ARBA" id="ARBA00023125"/>
    </source>
</evidence>
<dbReference type="Pfam" id="PF13377">
    <property type="entry name" value="Peripla_BP_3"/>
    <property type="match status" value="1"/>
</dbReference>
<name>A0ABW1TDF4_9LACO</name>
<protein>
    <submittedName>
        <fullName evidence="5">LacI family DNA-binding transcriptional regulator</fullName>
    </submittedName>
</protein>
<dbReference type="InterPro" id="IPR028082">
    <property type="entry name" value="Peripla_BP_I"/>
</dbReference>
<gene>
    <name evidence="5" type="ORF">ACFP1C_00620</name>
</gene>
<dbReference type="CDD" id="cd01392">
    <property type="entry name" value="HTH_LacI"/>
    <property type="match status" value="1"/>
</dbReference>
<dbReference type="InterPro" id="IPR046335">
    <property type="entry name" value="LacI/GalR-like_sensor"/>
</dbReference>
<dbReference type="PANTHER" id="PTHR30146:SF149">
    <property type="entry name" value="HTH-TYPE TRANSCRIPTIONAL REGULATOR EBGR"/>
    <property type="match status" value="1"/>
</dbReference>
<evidence type="ECO:0000256" key="1">
    <source>
        <dbReference type="ARBA" id="ARBA00023015"/>
    </source>
</evidence>
<dbReference type="RefSeq" id="WP_125686760.1">
    <property type="nucleotide sequence ID" value="NZ_JBHSSI010000004.1"/>
</dbReference>
<dbReference type="Proteomes" id="UP001596283">
    <property type="component" value="Unassembled WGS sequence"/>
</dbReference>
<dbReference type="SUPFAM" id="SSF53822">
    <property type="entry name" value="Periplasmic binding protein-like I"/>
    <property type="match status" value="1"/>
</dbReference>
<evidence type="ECO:0000313" key="6">
    <source>
        <dbReference type="Proteomes" id="UP001596283"/>
    </source>
</evidence>
<keyword evidence="2 5" id="KW-0238">DNA-binding</keyword>
<comment type="caution">
    <text evidence="5">The sequence shown here is derived from an EMBL/GenBank/DDBJ whole genome shotgun (WGS) entry which is preliminary data.</text>
</comment>
<dbReference type="InterPro" id="IPR010982">
    <property type="entry name" value="Lambda_DNA-bd_dom_sf"/>
</dbReference>
<organism evidence="5 6">
    <name type="scientific">Levilactobacillus fujinensis</name>
    <dbReference type="NCBI Taxonomy" id="2486024"/>
    <lineage>
        <taxon>Bacteria</taxon>
        <taxon>Bacillati</taxon>
        <taxon>Bacillota</taxon>
        <taxon>Bacilli</taxon>
        <taxon>Lactobacillales</taxon>
        <taxon>Lactobacillaceae</taxon>
        <taxon>Levilactobacillus</taxon>
    </lineage>
</organism>
<dbReference type="PANTHER" id="PTHR30146">
    <property type="entry name" value="LACI-RELATED TRANSCRIPTIONAL REPRESSOR"/>
    <property type="match status" value="1"/>
</dbReference>
<evidence type="ECO:0000256" key="3">
    <source>
        <dbReference type="ARBA" id="ARBA00023163"/>
    </source>
</evidence>
<dbReference type="PROSITE" id="PS50932">
    <property type="entry name" value="HTH_LACI_2"/>
    <property type="match status" value="1"/>
</dbReference>
<dbReference type="EMBL" id="JBHSSI010000004">
    <property type="protein sequence ID" value="MFC6259441.1"/>
    <property type="molecule type" value="Genomic_DNA"/>
</dbReference>
<accession>A0ABW1TDF4</accession>
<reference evidence="6" key="1">
    <citation type="journal article" date="2019" name="Int. J. Syst. Evol. Microbiol.">
        <title>The Global Catalogue of Microorganisms (GCM) 10K type strain sequencing project: providing services to taxonomists for standard genome sequencing and annotation.</title>
        <authorList>
            <consortium name="The Broad Institute Genomics Platform"/>
            <consortium name="The Broad Institute Genome Sequencing Center for Infectious Disease"/>
            <person name="Wu L."/>
            <person name="Ma J."/>
        </authorList>
    </citation>
    <scope>NUCLEOTIDE SEQUENCE [LARGE SCALE GENOMIC DNA]</scope>
    <source>
        <strain evidence="6">CCM 8908</strain>
    </source>
</reference>
<keyword evidence="6" id="KW-1185">Reference proteome</keyword>
<dbReference type="Gene3D" id="3.40.50.2300">
    <property type="match status" value="2"/>
</dbReference>
<dbReference type="GO" id="GO:0003677">
    <property type="term" value="F:DNA binding"/>
    <property type="evidence" value="ECO:0007669"/>
    <property type="project" value="UniProtKB-KW"/>
</dbReference>
<dbReference type="SUPFAM" id="SSF47413">
    <property type="entry name" value="lambda repressor-like DNA-binding domains"/>
    <property type="match status" value="1"/>
</dbReference>
<dbReference type="Gene3D" id="1.10.260.40">
    <property type="entry name" value="lambda repressor-like DNA-binding domains"/>
    <property type="match status" value="1"/>
</dbReference>
<dbReference type="CDD" id="cd01544">
    <property type="entry name" value="PBP1_GalR"/>
    <property type="match status" value="1"/>
</dbReference>
<evidence type="ECO:0000259" key="4">
    <source>
        <dbReference type="PROSITE" id="PS50932"/>
    </source>
</evidence>
<feature type="domain" description="HTH lacI-type" evidence="4">
    <location>
        <begin position="2"/>
        <end position="48"/>
    </location>
</feature>
<keyword evidence="3" id="KW-0804">Transcription</keyword>
<dbReference type="Pfam" id="PF00356">
    <property type="entry name" value="LacI"/>
    <property type="match status" value="1"/>
</dbReference>